<dbReference type="KEGG" id="acru:HHL28_07395"/>
<keyword evidence="2" id="KW-1185">Reference proteome</keyword>
<proteinExistence type="predicted"/>
<evidence type="ECO:0000313" key="1">
    <source>
        <dbReference type="EMBL" id="QJE72935.1"/>
    </source>
</evidence>
<organism evidence="1 2">
    <name type="scientific">Aerophototrophica crusticola</name>
    <dbReference type="NCBI Taxonomy" id="1709002"/>
    <lineage>
        <taxon>Bacteria</taxon>
        <taxon>Pseudomonadati</taxon>
        <taxon>Pseudomonadota</taxon>
        <taxon>Alphaproteobacteria</taxon>
        <taxon>Rhodospirillales</taxon>
        <taxon>Rhodospirillaceae</taxon>
        <taxon>Aerophototrophica</taxon>
    </lineage>
</organism>
<evidence type="ECO:0000313" key="2">
    <source>
        <dbReference type="Proteomes" id="UP000501891"/>
    </source>
</evidence>
<dbReference type="AlphaFoldDB" id="A0A858R6B7"/>
<gene>
    <name evidence="1" type="ORF">HHL28_07395</name>
</gene>
<protein>
    <submittedName>
        <fullName evidence="1">SpoIIE family protein phosphatase</fullName>
    </submittedName>
</protein>
<dbReference type="Proteomes" id="UP000501891">
    <property type="component" value="Chromosome"/>
</dbReference>
<accession>A0A858R6B7</accession>
<name>A0A858R6B7_9PROT</name>
<sequence>MYSDAMTEAVDRGGHLLGENGLVRLATESLPGGEGRLARLLARFDEVVARPLADDLTAICVTRV</sequence>
<dbReference type="EMBL" id="CP051775">
    <property type="protein sequence ID" value="QJE72935.1"/>
    <property type="molecule type" value="Genomic_DNA"/>
</dbReference>
<reference evidence="1" key="1">
    <citation type="submission" date="2020-04" db="EMBL/GenBank/DDBJ databases">
        <title>A desert anoxygenic phototrophic bacterium fixes CO2 using RubisCO under aerobic conditions.</title>
        <authorList>
            <person name="Tang K."/>
        </authorList>
    </citation>
    <scope>NUCLEOTIDE SEQUENCE [LARGE SCALE GENOMIC DNA]</scope>
    <source>
        <strain evidence="1">MIMtkB3</strain>
    </source>
</reference>